<dbReference type="RefSeq" id="WP_205105170.1">
    <property type="nucleotide sequence ID" value="NZ_JACJJG010000053.1"/>
</dbReference>
<proteinExistence type="predicted"/>
<organism evidence="1 2">
    <name type="scientific">Marseilla massiliensis</name>
    <dbReference type="NCBI Taxonomy" id="1841864"/>
    <lineage>
        <taxon>Bacteria</taxon>
        <taxon>Pseudomonadati</taxon>
        <taxon>Bacteroidota</taxon>
        <taxon>Bacteroidia</taxon>
        <taxon>Bacteroidales</taxon>
        <taxon>Prevotellaceae</taxon>
        <taxon>Marseilla</taxon>
    </lineage>
</organism>
<keyword evidence="2" id="KW-1185">Reference proteome</keyword>
<protein>
    <submittedName>
        <fullName evidence="1">Uncharacterized protein</fullName>
    </submittedName>
</protein>
<name>A0A938WV20_9BACT</name>
<comment type="caution">
    <text evidence="1">The sequence shown here is derived from an EMBL/GenBank/DDBJ whole genome shotgun (WGS) entry which is preliminary data.</text>
</comment>
<dbReference type="Proteomes" id="UP000706891">
    <property type="component" value="Unassembled WGS sequence"/>
</dbReference>
<sequence>MPYRKLPRTDAARLRALKTVLENNELYTVRNRFVDWDTINRAQPAYDRLLTAVEQYRVTYTAQLRSVGKADRLQRNAVMYVSHFLQVLMMSVERGEIKKTALRLYGLDDDARTLPNIKSVGGLLKWGAMAVEGEKTRVRQGGRPIYNPTIGMVGTHLDIFKDCYEQQKRLRERTSRALDALREVRPEVDAVLLELWNQIEEHFKDEPLERRLAECRKLGVVYYYRKNEKIKNEELRIKKNSFNG</sequence>
<reference evidence="1" key="2">
    <citation type="journal article" date="2021" name="Sci. Rep.">
        <title>The distribution of antibiotic resistance genes in chicken gut microbiota commensals.</title>
        <authorList>
            <person name="Juricova H."/>
            <person name="Matiasovicova J."/>
            <person name="Kubasova T."/>
            <person name="Cejkova D."/>
            <person name="Rychlik I."/>
        </authorList>
    </citation>
    <scope>NUCLEOTIDE SEQUENCE</scope>
    <source>
        <strain evidence="1">An824</strain>
    </source>
</reference>
<evidence type="ECO:0000313" key="2">
    <source>
        <dbReference type="Proteomes" id="UP000706891"/>
    </source>
</evidence>
<dbReference type="AlphaFoldDB" id="A0A938WV20"/>
<reference evidence="1" key="1">
    <citation type="submission" date="2020-08" db="EMBL/GenBank/DDBJ databases">
        <authorList>
            <person name="Cejkova D."/>
            <person name="Kubasova T."/>
            <person name="Jahodarova E."/>
            <person name="Rychlik I."/>
        </authorList>
    </citation>
    <scope>NUCLEOTIDE SEQUENCE</scope>
    <source>
        <strain evidence="1">An824</strain>
    </source>
</reference>
<evidence type="ECO:0000313" key="1">
    <source>
        <dbReference type="EMBL" id="MBM6674106.1"/>
    </source>
</evidence>
<accession>A0A938WV20</accession>
<gene>
    <name evidence="1" type="ORF">H6A34_09480</name>
</gene>
<dbReference type="EMBL" id="JACJJG010000053">
    <property type="protein sequence ID" value="MBM6674106.1"/>
    <property type="molecule type" value="Genomic_DNA"/>
</dbReference>